<evidence type="ECO:0000313" key="1">
    <source>
        <dbReference type="EMBL" id="KAF3603906.1"/>
    </source>
</evidence>
<gene>
    <name evidence="1" type="ORF">F2Q69_00035924</name>
</gene>
<protein>
    <recommendedName>
        <fullName evidence="3">Retrotransposon gag domain-containing protein</fullName>
    </recommendedName>
</protein>
<dbReference type="EMBL" id="QGKX02000004">
    <property type="protein sequence ID" value="KAF3603906.1"/>
    <property type="molecule type" value="Genomic_DNA"/>
</dbReference>
<dbReference type="AlphaFoldDB" id="A0A8S9SQP3"/>
<sequence>MGIVEVPMFPNVELRWWMEDYFVRKQLTDFEKLHMAGGFIEGEAAEYLDSISNFFPIRSWDEMKTKFIWEFGIDDDPEKIIMKAKFDRFHKAFMNDAAMKWFIQERSKMKVIDWSDFKCRLLAHFVHVPACSSVEVHYEAESASSNNFVSETELLKKKITSPNVEEVHEAEVQFKKDSLPDMKQQAGVKREISDSACVEQPDLFLEKVPSSSPVVRKLQEDFHSSNESAGVDDSFAQSDGISCGTQPHFFITEGVKNSLNILLQSHCVHQPFAQRHMSRRLSSKKKKGKYPKAWKYKFKSRNFQRLVLRRVVNFKPFSDSEFLVDVTCQKKQWRSPKAWKFKFRTKDLQRFQITRVKHLKPVAYFVFGGLEQDMLSLRCVQSQTTVVTNNSQSTTLDEDYTHNRRVLERIEQGCIFLKGFKMRFEKLLF</sequence>
<comment type="caution">
    <text evidence="1">The sequence shown here is derived from an EMBL/GenBank/DDBJ whole genome shotgun (WGS) entry which is preliminary data.</text>
</comment>
<organism evidence="1 2">
    <name type="scientific">Brassica cretica</name>
    <name type="common">Mustard</name>
    <dbReference type="NCBI Taxonomy" id="69181"/>
    <lineage>
        <taxon>Eukaryota</taxon>
        <taxon>Viridiplantae</taxon>
        <taxon>Streptophyta</taxon>
        <taxon>Embryophyta</taxon>
        <taxon>Tracheophyta</taxon>
        <taxon>Spermatophyta</taxon>
        <taxon>Magnoliopsida</taxon>
        <taxon>eudicotyledons</taxon>
        <taxon>Gunneridae</taxon>
        <taxon>Pentapetalae</taxon>
        <taxon>rosids</taxon>
        <taxon>malvids</taxon>
        <taxon>Brassicales</taxon>
        <taxon>Brassicaceae</taxon>
        <taxon>Brassiceae</taxon>
        <taxon>Brassica</taxon>
    </lineage>
</organism>
<evidence type="ECO:0000313" key="2">
    <source>
        <dbReference type="Proteomes" id="UP000712600"/>
    </source>
</evidence>
<proteinExistence type="predicted"/>
<reference evidence="1" key="1">
    <citation type="submission" date="2019-12" db="EMBL/GenBank/DDBJ databases">
        <title>Genome sequencing and annotation of Brassica cretica.</title>
        <authorList>
            <person name="Studholme D.J."/>
            <person name="Sarris P."/>
        </authorList>
    </citation>
    <scope>NUCLEOTIDE SEQUENCE</scope>
    <source>
        <strain evidence="1">PFS-109/04</strain>
        <tissue evidence="1">Leaf</tissue>
    </source>
</reference>
<evidence type="ECO:0008006" key="3">
    <source>
        <dbReference type="Google" id="ProtNLM"/>
    </source>
</evidence>
<dbReference type="Proteomes" id="UP000712600">
    <property type="component" value="Unassembled WGS sequence"/>
</dbReference>
<name>A0A8S9SQP3_BRACR</name>
<accession>A0A8S9SQP3</accession>